<dbReference type="SUPFAM" id="SSF54001">
    <property type="entry name" value="Cysteine proteinases"/>
    <property type="match status" value="1"/>
</dbReference>
<reference evidence="2" key="1">
    <citation type="submission" date="2017-07" db="EMBL/GenBank/DDBJ databases">
        <title>Taro Niue Genome Assembly and Annotation.</title>
        <authorList>
            <person name="Atibalentja N."/>
            <person name="Keating K."/>
            <person name="Fields C.J."/>
        </authorList>
    </citation>
    <scope>NUCLEOTIDE SEQUENCE</scope>
    <source>
        <strain evidence="2">Niue_2</strain>
        <tissue evidence="2">Leaf</tissue>
    </source>
</reference>
<dbReference type="AlphaFoldDB" id="A0A843UIW8"/>
<dbReference type="Proteomes" id="UP000652761">
    <property type="component" value="Unassembled WGS sequence"/>
</dbReference>
<dbReference type="InterPro" id="IPR038765">
    <property type="entry name" value="Papain-like_cys_pep_sf"/>
</dbReference>
<evidence type="ECO:0000313" key="2">
    <source>
        <dbReference type="EMBL" id="MQL83445.1"/>
    </source>
</evidence>
<feature type="domain" description="Cathepsin propeptide inhibitor" evidence="1">
    <location>
        <begin position="50"/>
        <end position="85"/>
    </location>
</feature>
<dbReference type="EMBL" id="NMUH01000695">
    <property type="protein sequence ID" value="MQL83445.1"/>
    <property type="molecule type" value="Genomic_DNA"/>
</dbReference>
<protein>
    <recommendedName>
        <fullName evidence="1">Cathepsin propeptide inhibitor domain-containing protein</fullName>
    </recommendedName>
</protein>
<dbReference type="Gene3D" id="1.10.287.2250">
    <property type="match status" value="1"/>
</dbReference>
<sequence>MRLGKDTLMMFSVLPVILAIYFALEPSIARHVDHRGVEFRRSKEEVRWMFEDWLVRLDKSYNETTEKEHRFEVFKENLRFIKKHNHP</sequence>
<evidence type="ECO:0000313" key="3">
    <source>
        <dbReference type="Proteomes" id="UP000652761"/>
    </source>
</evidence>
<keyword evidence="3" id="KW-1185">Reference proteome</keyword>
<proteinExistence type="predicted"/>
<accession>A0A843UIW8</accession>
<dbReference type="Pfam" id="PF08246">
    <property type="entry name" value="Inhibitor_I29"/>
    <property type="match status" value="1"/>
</dbReference>
<dbReference type="InterPro" id="IPR013201">
    <property type="entry name" value="Prot_inhib_I29"/>
</dbReference>
<dbReference type="OrthoDB" id="681865at2759"/>
<name>A0A843UIW8_COLES</name>
<evidence type="ECO:0000259" key="1">
    <source>
        <dbReference type="Pfam" id="PF08246"/>
    </source>
</evidence>
<comment type="caution">
    <text evidence="2">The sequence shown here is derived from an EMBL/GenBank/DDBJ whole genome shotgun (WGS) entry which is preliminary data.</text>
</comment>
<gene>
    <name evidence="2" type="ORF">Taro_015938</name>
</gene>
<organism evidence="2 3">
    <name type="scientific">Colocasia esculenta</name>
    <name type="common">Wild taro</name>
    <name type="synonym">Arum esculentum</name>
    <dbReference type="NCBI Taxonomy" id="4460"/>
    <lineage>
        <taxon>Eukaryota</taxon>
        <taxon>Viridiplantae</taxon>
        <taxon>Streptophyta</taxon>
        <taxon>Embryophyta</taxon>
        <taxon>Tracheophyta</taxon>
        <taxon>Spermatophyta</taxon>
        <taxon>Magnoliopsida</taxon>
        <taxon>Liliopsida</taxon>
        <taxon>Araceae</taxon>
        <taxon>Aroideae</taxon>
        <taxon>Colocasieae</taxon>
        <taxon>Colocasia</taxon>
    </lineage>
</organism>